<evidence type="ECO:0008006" key="7">
    <source>
        <dbReference type="Google" id="ProtNLM"/>
    </source>
</evidence>
<dbReference type="Pfam" id="PF08279">
    <property type="entry name" value="HTH_11"/>
    <property type="match status" value="1"/>
</dbReference>
<reference evidence="5 6" key="1">
    <citation type="submission" date="2024-03" db="EMBL/GenBank/DDBJ databases">
        <title>The Genome Sequence of Enterococcus sp. DIV1094.</title>
        <authorList>
            <consortium name="The Broad Institute Genomics Platform"/>
            <consortium name="The Broad Institute Microbial Omics Core"/>
            <consortium name="The Broad Institute Genomic Center for Infectious Diseases"/>
            <person name="Earl A."/>
            <person name="Manson A."/>
            <person name="Gilmore M."/>
            <person name="Schwartman J."/>
            <person name="Shea T."/>
            <person name="Abouelleil A."/>
            <person name="Cao P."/>
            <person name="Chapman S."/>
            <person name="Cusick C."/>
            <person name="Young S."/>
            <person name="Neafsey D."/>
            <person name="Nusbaum C."/>
            <person name="Birren B."/>
        </authorList>
    </citation>
    <scope>NUCLEOTIDE SEQUENCE [LARGE SCALE GENOMIC DNA]</scope>
    <source>
        <strain evidence="5 6">DIV1094</strain>
    </source>
</reference>
<protein>
    <recommendedName>
        <fullName evidence="7">HTH domain-containing protein</fullName>
    </recommendedName>
</protein>
<evidence type="ECO:0000256" key="2">
    <source>
        <dbReference type="ARBA" id="ARBA00023163"/>
    </source>
</evidence>
<dbReference type="EMBL" id="CP147250">
    <property type="protein sequence ID" value="WYJ81240.1"/>
    <property type="molecule type" value="Genomic_DNA"/>
</dbReference>
<organism evidence="5 6">
    <name type="scientific">Candidatus Enterococcus mangumiae</name>
    <dbReference type="NCBI Taxonomy" id="2230878"/>
    <lineage>
        <taxon>Bacteria</taxon>
        <taxon>Bacillati</taxon>
        <taxon>Bacillota</taxon>
        <taxon>Bacilli</taxon>
        <taxon>Lactobacillales</taxon>
        <taxon>Enterococcaceae</taxon>
        <taxon>Enterococcus</taxon>
    </lineage>
</organism>
<proteinExistence type="predicted"/>
<accession>A0ABZ2SZS9</accession>
<evidence type="ECO:0000256" key="1">
    <source>
        <dbReference type="ARBA" id="ARBA00023015"/>
    </source>
</evidence>
<gene>
    <name evidence="5" type="ORF">DOK79_002824</name>
</gene>
<dbReference type="PANTHER" id="PTHR30185">
    <property type="entry name" value="CRYPTIC BETA-GLUCOSIDE BGL OPERON ANTITERMINATOR"/>
    <property type="match status" value="1"/>
</dbReference>
<evidence type="ECO:0000313" key="6">
    <source>
        <dbReference type="Proteomes" id="UP000664360"/>
    </source>
</evidence>
<dbReference type="SUPFAM" id="SSF46785">
    <property type="entry name" value="Winged helix' DNA-binding domain"/>
    <property type="match status" value="1"/>
</dbReference>
<name>A0ABZ2SZS9_9ENTE</name>
<dbReference type="Gene3D" id="3.40.50.2300">
    <property type="match status" value="1"/>
</dbReference>
<dbReference type="Proteomes" id="UP000664360">
    <property type="component" value="Chromosome"/>
</dbReference>
<evidence type="ECO:0000259" key="4">
    <source>
        <dbReference type="Pfam" id="PF08279"/>
    </source>
</evidence>
<dbReference type="Gene3D" id="1.10.10.10">
    <property type="entry name" value="Winged helix-like DNA-binding domain superfamily/Winged helix DNA-binding domain"/>
    <property type="match status" value="1"/>
</dbReference>
<dbReference type="InterPro" id="IPR036388">
    <property type="entry name" value="WH-like_DNA-bd_sf"/>
</dbReference>
<feature type="domain" description="Helix-turn-helix type 11" evidence="4">
    <location>
        <begin position="15"/>
        <end position="72"/>
    </location>
</feature>
<dbReference type="Pfam" id="PF05043">
    <property type="entry name" value="Mga"/>
    <property type="match status" value="1"/>
</dbReference>
<dbReference type="InterPro" id="IPR050661">
    <property type="entry name" value="BglG_antiterminators"/>
</dbReference>
<keyword evidence="1" id="KW-0805">Transcription regulation</keyword>
<keyword evidence="6" id="KW-1185">Reference proteome</keyword>
<evidence type="ECO:0000259" key="3">
    <source>
        <dbReference type="Pfam" id="PF05043"/>
    </source>
</evidence>
<evidence type="ECO:0000313" key="5">
    <source>
        <dbReference type="EMBL" id="WYJ81240.1"/>
    </source>
</evidence>
<keyword evidence="2" id="KW-0804">Transcription</keyword>
<dbReference type="InterPro" id="IPR007737">
    <property type="entry name" value="Mga_HTH"/>
</dbReference>
<dbReference type="InterPro" id="IPR036390">
    <property type="entry name" value="WH_DNA-bd_sf"/>
</dbReference>
<feature type="domain" description="Mga helix-turn-helix" evidence="3">
    <location>
        <begin position="81"/>
        <end position="163"/>
    </location>
</feature>
<dbReference type="PANTHER" id="PTHR30185:SF18">
    <property type="entry name" value="TRANSCRIPTIONAL REGULATOR MTLR"/>
    <property type="match status" value="1"/>
</dbReference>
<dbReference type="RefSeq" id="WP_206856094.1">
    <property type="nucleotide sequence ID" value="NZ_CP147250.1"/>
</dbReference>
<dbReference type="InterPro" id="IPR013196">
    <property type="entry name" value="HTH_11"/>
</dbReference>
<sequence>METFFKLHENKQLHRQIKILTYLRKRNEIISITELVQEIGCTPPTLRTDIQALRAKLPPTIQLLSIKMIGYQLKIPDGETLDTFLLLLARETITYKLIDRSLRGFHQSFEAMRLEYHLSSSALRKNIRHMNLELINHRIQFSPKNGDLLGKENDIRLFFFNFYMCFRRSIVTDHTYLFSPETHKVMFAELQQAFESHLHISNFRAMLWLSILKERWLRRKKGEIPQETLTTIQSRKSFKRFEKKIMPFLKKTLGIQQLSTNELAWVYLIVIHCISYSSPKWHESMAHTATHYQEETNMKNLIKQRLSEEPLIDGTNNEGIEQMSAYLANLHLLRVLTDQFEKHSLSIDHLVDQRFQNLHLSWENRLIQRDWQELVPLTHTREVSLSLSMIQFSTQYSKKIKKQPIIFAFHGDAGYDNFLITMIKKWLPQQYNALFLIDQPVTQLKINELHASLVVSNYELESTLSCELIQIAQVPTKEEWLHLKKQLIERSLHHSFF</sequence>